<reference evidence="3 4" key="1">
    <citation type="submission" date="2022-03" db="EMBL/GenBank/DDBJ databases">
        <authorList>
            <person name="Nunn A."/>
            <person name="Chopra R."/>
            <person name="Nunn A."/>
            <person name="Contreras Garrido A."/>
        </authorList>
    </citation>
    <scope>NUCLEOTIDE SEQUENCE [LARGE SCALE GENOMIC DNA]</scope>
</reference>
<feature type="region of interest" description="Disordered" evidence="1">
    <location>
        <begin position="182"/>
        <end position="212"/>
    </location>
</feature>
<dbReference type="PANTHER" id="PTHR31182:SF15">
    <property type="entry name" value="F26K24.5 PROTEIN"/>
    <property type="match status" value="1"/>
</dbReference>
<dbReference type="EMBL" id="OU466859">
    <property type="protein sequence ID" value="CAH2054005.1"/>
    <property type="molecule type" value="Genomic_DNA"/>
</dbReference>
<feature type="domain" description="C2 NT-type" evidence="2">
    <location>
        <begin position="9"/>
        <end position="173"/>
    </location>
</feature>
<dbReference type="InterPro" id="IPR019448">
    <property type="entry name" value="NT-C2"/>
</dbReference>
<feature type="compositionally biased region" description="Basic and acidic residues" evidence="1">
    <location>
        <begin position="356"/>
        <end position="367"/>
    </location>
</feature>
<evidence type="ECO:0000313" key="4">
    <source>
        <dbReference type="Proteomes" id="UP000836841"/>
    </source>
</evidence>
<dbReference type="PROSITE" id="PS51840">
    <property type="entry name" value="C2_NT"/>
    <property type="match status" value="1"/>
</dbReference>
<feature type="region of interest" description="Disordered" evidence="1">
    <location>
        <begin position="352"/>
        <end position="407"/>
    </location>
</feature>
<proteinExistence type="predicted"/>
<accession>A0AAU9RZG5</accession>
<protein>
    <recommendedName>
        <fullName evidence="2">C2 NT-type domain-containing protein</fullName>
    </recommendedName>
</protein>
<gene>
    <name evidence="3" type="ORF">TAV2_LOCUS9425</name>
</gene>
<dbReference type="AlphaFoldDB" id="A0AAU9RZG5"/>
<sequence>MVVKMMKWRPWPPLVTRKYEVKLSVKRLEGWDLVRESSPEKEKLTVEIRWKGPKATLGSLRRTVKRNVTKEAVGESDVVSWEDEEFQSLCSLTSYKEDTLFYPWEIAFSVFTNGTKQVQKNKAPLVGTAFLNLAEYARVTDQREFELNIPLTLSACVASEPHPLLYVSLSLLELRTTPETSDSAAQTAVAVAPAPSPPPQQPTETHPTEKEDVSAIKAGLRKVKIFTEFVSTRKAKKACREEEGRSSSFESSESLEDFEEDFDQVKEEDLMSVRKSFSYGSLSYANGVGTSLNCGTRVSDEDEDWIYYSHRKSDVGGGCSDVEDSSAGLVYESSLLPRRSILPWRKRKLSFRSPKSKGEPLLKKDNGEEGGDDIDYDRRQLSSDEAHPPFARSKGDEDSSANPRSSFSEFGDDSFAIGSWEEKEVISRDGHMKLQTNVFLASIDQRSERAAGESACTALVAVVADWFQKNGNLMPIKSQFDSLIREGSLEWRNLCENETFMQKFPDKHFDLDTVLQAKIRPLTVIPGKSFVGFFHPEGMINEGRFEFLQGAMSFDSIWDEIISLEESWENDHDESPHVYIVSWNDHFFVLKVEKEAYYIIDTLGERLYEGCDQAYVLKFDEKTVIHKTVVHGEESESESEPEIVCRGKESCKEYIKSFLAAIPIRELQEDIKKGLASTVPVHHRLQIEFHYTKMTTNAEIVV</sequence>
<organism evidence="3 4">
    <name type="scientific">Thlaspi arvense</name>
    <name type="common">Field penny-cress</name>
    <dbReference type="NCBI Taxonomy" id="13288"/>
    <lineage>
        <taxon>Eukaryota</taxon>
        <taxon>Viridiplantae</taxon>
        <taxon>Streptophyta</taxon>
        <taxon>Embryophyta</taxon>
        <taxon>Tracheophyta</taxon>
        <taxon>Spermatophyta</taxon>
        <taxon>Magnoliopsida</taxon>
        <taxon>eudicotyledons</taxon>
        <taxon>Gunneridae</taxon>
        <taxon>Pentapetalae</taxon>
        <taxon>rosids</taxon>
        <taxon>malvids</taxon>
        <taxon>Brassicales</taxon>
        <taxon>Brassicaceae</taxon>
        <taxon>Thlaspideae</taxon>
        <taxon>Thlaspi</taxon>
    </lineage>
</organism>
<evidence type="ECO:0000259" key="2">
    <source>
        <dbReference type="PROSITE" id="PS51840"/>
    </source>
</evidence>
<evidence type="ECO:0000256" key="1">
    <source>
        <dbReference type="SAM" id="MobiDB-lite"/>
    </source>
</evidence>
<dbReference type="Proteomes" id="UP000836841">
    <property type="component" value="Chromosome 3"/>
</dbReference>
<dbReference type="PANTHER" id="PTHR31182">
    <property type="entry name" value="C2 NT-TYPE DOMAIN-CONTAINING PROTEIN"/>
    <property type="match status" value="1"/>
</dbReference>
<feature type="compositionally biased region" description="Low complexity" evidence="1">
    <location>
        <begin position="183"/>
        <end position="193"/>
    </location>
</feature>
<evidence type="ECO:0000313" key="3">
    <source>
        <dbReference type="EMBL" id="CAH2054005.1"/>
    </source>
</evidence>
<feature type="compositionally biased region" description="Basic and acidic residues" evidence="1">
    <location>
        <begin position="376"/>
        <end position="397"/>
    </location>
</feature>
<name>A0AAU9RZG5_THLAR</name>
<keyword evidence="4" id="KW-1185">Reference proteome</keyword>
<dbReference type="Pfam" id="PF10358">
    <property type="entry name" value="NT-C2"/>
    <property type="match status" value="1"/>
</dbReference>